<dbReference type="InterPro" id="IPR011008">
    <property type="entry name" value="Dimeric_a/b-barrel"/>
</dbReference>
<dbReference type="PATRIC" id="fig|13690.10.peg.1847"/>
<protein>
    <recommendedName>
        <fullName evidence="1">DUF1330 domain-containing protein</fullName>
    </recommendedName>
</protein>
<dbReference type="PANTHER" id="PTHR41521:SF4">
    <property type="entry name" value="BLR0684 PROTEIN"/>
    <property type="match status" value="1"/>
</dbReference>
<organism evidence="2 3">
    <name type="scientific">Sphingobium yanoikuyae</name>
    <name type="common">Sphingomonas yanoikuyae</name>
    <dbReference type="NCBI Taxonomy" id="13690"/>
    <lineage>
        <taxon>Bacteria</taxon>
        <taxon>Pseudomonadati</taxon>
        <taxon>Pseudomonadota</taxon>
        <taxon>Alphaproteobacteria</taxon>
        <taxon>Sphingomonadales</taxon>
        <taxon>Sphingomonadaceae</taxon>
        <taxon>Sphingobium</taxon>
    </lineage>
</organism>
<dbReference type="eggNOG" id="COG5470">
    <property type="taxonomic scope" value="Bacteria"/>
</dbReference>
<accession>A0A084ENZ6</accession>
<reference evidence="2 3" key="1">
    <citation type="submission" date="2014-03" db="EMBL/GenBank/DDBJ databases">
        <title>Genome sequence of Sphingobium yanoikuyae B1.</title>
        <authorList>
            <person name="Gan H.M."/>
            <person name="Gan H.Y."/>
            <person name="Savka M.A."/>
        </authorList>
    </citation>
    <scope>NUCLEOTIDE SEQUENCE [LARGE SCALE GENOMIC DNA]</scope>
    <source>
        <strain evidence="2 3">B1</strain>
    </source>
</reference>
<feature type="domain" description="DUF1330" evidence="1">
    <location>
        <begin position="2"/>
        <end position="100"/>
    </location>
</feature>
<dbReference type="Gene3D" id="3.30.70.100">
    <property type="match status" value="1"/>
</dbReference>
<comment type="caution">
    <text evidence="2">The sequence shown here is derived from an EMBL/GenBank/DDBJ whole genome shotgun (WGS) entry which is preliminary data.</text>
</comment>
<dbReference type="Pfam" id="PF07045">
    <property type="entry name" value="DUF1330"/>
    <property type="match status" value="1"/>
</dbReference>
<proteinExistence type="predicted"/>
<gene>
    <name evidence="2" type="ORF">CP98_01793</name>
</gene>
<dbReference type="STRING" id="13690.AX777_08015"/>
<dbReference type="SUPFAM" id="SSF54909">
    <property type="entry name" value="Dimeric alpha+beta barrel"/>
    <property type="match status" value="1"/>
</dbReference>
<evidence type="ECO:0000313" key="3">
    <source>
        <dbReference type="Proteomes" id="UP000028534"/>
    </source>
</evidence>
<dbReference type="AlphaFoldDB" id="A0A084ENZ6"/>
<evidence type="ECO:0000259" key="1">
    <source>
        <dbReference type="Pfam" id="PF07045"/>
    </source>
</evidence>
<evidence type="ECO:0000313" key="2">
    <source>
        <dbReference type="EMBL" id="KEZ19688.1"/>
    </source>
</evidence>
<dbReference type="InterPro" id="IPR010753">
    <property type="entry name" value="DUF1330"/>
</dbReference>
<dbReference type="PANTHER" id="PTHR41521">
    <property type="match status" value="1"/>
</dbReference>
<name>A0A084ENZ6_SPHYA</name>
<dbReference type="RefSeq" id="WP_037518740.1">
    <property type="nucleotide sequence ID" value="NZ_JGVR01000008.1"/>
</dbReference>
<sequence length="100" mass="10969">MPAYMIVTREGPIADQDAMDTYSAMNRANAATFVAHYGIRPLAVYGAQQLLEGEGADGAIILEFPDAARARAWYDSPEYQAALPYRMKAAPYRVLLVEGL</sequence>
<dbReference type="Proteomes" id="UP000028534">
    <property type="component" value="Unassembled WGS sequence"/>
</dbReference>
<dbReference type="EMBL" id="JGVR01000008">
    <property type="protein sequence ID" value="KEZ19688.1"/>
    <property type="molecule type" value="Genomic_DNA"/>
</dbReference>